<protein>
    <submittedName>
        <fullName evidence="1">Uncharacterized protein</fullName>
    </submittedName>
</protein>
<gene>
    <name evidence="1" type="ORF">OG699_38065</name>
</gene>
<proteinExistence type="predicted"/>
<name>A0AAU3IAB9_9ACTN</name>
<dbReference type="EMBL" id="CP109546">
    <property type="protein sequence ID" value="WTZ13270.1"/>
    <property type="molecule type" value="Genomic_DNA"/>
</dbReference>
<organism evidence="1">
    <name type="scientific">Streptomyces sp. NBC_01393</name>
    <dbReference type="NCBI Taxonomy" id="2903851"/>
    <lineage>
        <taxon>Bacteria</taxon>
        <taxon>Bacillati</taxon>
        <taxon>Actinomycetota</taxon>
        <taxon>Actinomycetes</taxon>
        <taxon>Kitasatosporales</taxon>
        <taxon>Streptomycetaceae</taxon>
        <taxon>Streptomyces</taxon>
    </lineage>
</organism>
<accession>A0AAU3IAB9</accession>
<dbReference type="AlphaFoldDB" id="A0AAU3IAB9"/>
<sequence length="164" mass="19081">MMLPLKDTVPWTYDDVLDDYAWILRRLRRPETDVSKRRREFALLARHTPYPWLLFRLYDGRDISTDVRDAELSPFEAVVLVGGQRLVAHSRKDCVGRHCCVHNPSAHSMSAFPQHFRMDRALMERICPHGVGHPDPDDLAYKRLVQGDDYDRYEGLHGCDGCCR</sequence>
<reference evidence="1" key="1">
    <citation type="submission" date="2022-10" db="EMBL/GenBank/DDBJ databases">
        <title>The complete genomes of actinobacterial strains from the NBC collection.</title>
        <authorList>
            <person name="Joergensen T.S."/>
            <person name="Alvarez Arevalo M."/>
            <person name="Sterndorff E.B."/>
            <person name="Faurdal D."/>
            <person name="Vuksanovic O."/>
            <person name="Mourched A.-S."/>
            <person name="Charusanti P."/>
            <person name="Shaw S."/>
            <person name="Blin K."/>
            <person name="Weber T."/>
        </authorList>
    </citation>
    <scope>NUCLEOTIDE SEQUENCE</scope>
    <source>
        <strain evidence="1">NBC_01393</strain>
    </source>
</reference>
<evidence type="ECO:0000313" key="1">
    <source>
        <dbReference type="EMBL" id="WTZ13270.1"/>
    </source>
</evidence>